<dbReference type="InterPro" id="IPR028097">
    <property type="entry name" value="FAM91_C_dom"/>
</dbReference>
<sequence length="1249" mass="146193">MDLESYLFKLKSVNDFSDFDNLLQHTFSIIIKYSEDEFINESSNIIMLLDFLCEQIWPNKRIETLHCRQLKEIRILAGLIANFLHSLIENFRISKEINEKLWLFALIFQCDYIGLIQQNRNEKFLTKFLSLNKKSNFDDYLNRTVLKNMISILKKRTGEGEEWPTIIGNSNIIDFIFSSLRYEKICDYIFELFPIAMQILDNPLESNQSIGLKCLNKLLKTPRDRETDSNNNCCDILNQNGYLELIFEKMKLLLHNLDMNPYYFVILIDNFQLLLSYQDKFHRLAKDSQLKDLTNQHDNHKDEIYMIMIENLYRKDNVEFLQNNLNALMTQIFPLMHCNLLKHGKITMNTICFLLDRILIFTPITLSLLIMEFTSDYIARIDGCICLNDLQMMAVKLAKIHIKSNMEHHPNDDYSKQLDQQIFNGAHCLINNQIMDIEYYIVKNIPWNKLPPEVQSLIDNSDEYAKKIKEYSIVNQLRYKDNLIRQVEKNQRAYHDQLLRYSRDHYMLFPYHLSEYIINGMRITPFQYYQAILIQMIEQEKNYDTLPNFTAADCFRLMGIGRNQYIDLMNQYKSSKKFLGMIKKPIRELLPTKPVETLFIDFWWTIRPGYITEDDIKSMVTSTEKVVIDIVVNDLSKTFPAGNFPYEIVSNLYIKGLIYFDIIIDDNDLIYIPPLEGFVMNRTTGDYFEKLLYKIFVSIDEKTTILELSEVLKIDLNLVKNAISMYCRLGFAFKKNNDINVNNCHDSWLKHVANTSAETAGQTFNLKENFINSLNMTDETSSLSLIVDPMEQSNNNSCSKKNTSDISSDSLSIGTQSNDNTKRIGLLYDSTLAAFLMMGNLSPGLKSHAVTMFEVGKLSDESMENFVSELAKIEYAIDDEGGEAERYFLHAILLCQTIQFLRHNFDLTKDFMINDNNDTTNESITHTKGLGLDLIRCESLLNLDQDSCERLLIRNYELLMSVAPLSNETQIFTSDLIPYFGASSLVNSIWFKLYLYSITNSGPVSFLIAKGVRLTKLPEIFYNYDCIMLTPWGRDSSVVSISNALIAINETTIFNPVLIQAYPQNYFKLSKNELVYIPLPLLDDPQKDEQIYQEFITKHPAITKMREHINLNRICGYLTFINYHKQPIFDVDNLNPNEWFIYDCHFGIPLFDRQLNNDVCNRIRSNRLFDKEKLKDLIESNKKLFHEIDIFIKKNIAPQSSRTNFKHHHHHHQSQQQQQQHHQQYQRVPLPSNCIMFDEYGNLDRLCFN</sequence>
<dbReference type="PANTHER" id="PTHR28441">
    <property type="entry name" value="PROTEIN FAM91A1"/>
    <property type="match status" value="1"/>
</dbReference>
<feature type="region of interest" description="Disordered" evidence="2">
    <location>
        <begin position="1202"/>
        <end position="1225"/>
    </location>
</feature>
<feature type="domain" description="FAM91 C-terminal" evidence="4">
    <location>
        <begin position="821"/>
        <end position="1126"/>
    </location>
</feature>
<name>A0A9D4P701_DERFA</name>
<dbReference type="InterPro" id="IPR028091">
    <property type="entry name" value="FAM91_N_dom"/>
</dbReference>
<proteinExistence type="inferred from homology"/>
<dbReference type="Pfam" id="PF14648">
    <property type="entry name" value="FAM91_C"/>
    <property type="match status" value="2"/>
</dbReference>
<feature type="domain" description="FAM91 N-terminal" evidence="3">
    <location>
        <begin position="441"/>
        <end position="748"/>
    </location>
</feature>
<feature type="domain" description="FAM91 C-terminal" evidence="4">
    <location>
        <begin position="1134"/>
        <end position="1239"/>
    </location>
</feature>
<evidence type="ECO:0000256" key="1">
    <source>
        <dbReference type="ARBA" id="ARBA00010319"/>
    </source>
</evidence>
<evidence type="ECO:0000259" key="3">
    <source>
        <dbReference type="Pfam" id="PF14647"/>
    </source>
</evidence>
<reference evidence="5" key="1">
    <citation type="submission" date="2020-06" db="EMBL/GenBank/DDBJ databases">
        <authorList>
            <person name="Ji K."/>
            <person name="Li J."/>
        </authorList>
    </citation>
    <scope>NUCLEOTIDE SEQUENCE</scope>
    <source>
        <strain evidence="5">JKM2019</strain>
        <tissue evidence="5">Whole body</tissue>
    </source>
</reference>
<feature type="compositionally biased region" description="Basic residues" evidence="2">
    <location>
        <begin position="1204"/>
        <end position="1213"/>
    </location>
</feature>
<dbReference type="Pfam" id="PF14647">
    <property type="entry name" value="FAM91_N"/>
    <property type="match status" value="1"/>
</dbReference>
<reference evidence="5" key="2">
    <citation type="journal article" date="2021" name="World Allergy Organ. J.">
        <title>Chromosome-level assembly of Dermatophagoides farinae genome and transcriptome reveals two novel allergens Der f 37 and Der f 39.</title>
        <authorList>
            <person name="Chen J."/>
            <person name="Cai Z."/>
            <person name="Fan D."/>
            <person name="Hu J."/>
            <person name="Hou Y."/>
            <person name="He Y."/>
            <person name="Zhang Z."/>
            <person name="Zhao Z."/>
            <person name="Gao P."/>
            <person name="Hu W."/>
            <person name="Sun J."/>
            <person name="Li J."/>
            <person name="Ji K."/>
        </authorList>
    </citation>
    <scope>NUCLEOTIDE SEQUENCE</scope>
    <source>
        <strain evidence="5">JKM2019</strain>
    </source>
</reference>
<comment type="caution">
    <text evidence="5">The sequence shown here is derived from an EMBL/GenBank/DDBJ whole genome shotgun (WGS) entry which is preliminary data.</text>
</comment>
<protein>
    <submittedName>
        <fullName evidence="5">Fam91a1-like protein</fullName>
    </submittedName>
</protein>
<accession>A0A9D4P701</accession>
<evidence type="ECO:0000259" key="4">
    <source>
        <dbReference type="Pfam" id="PF14648"/>
    </source>
</evidence>
<evidence type="ECO:0000313" key="5">
    <source>
        <dbReference type="EMBL" id="KAH7645288.1"/>
    </source>
</evidence>
<dbReference type="EMBL" id="SDOV01000001">
    <property type="protein sequence ID" value="KAH7645288.1"/>
    <property type="molecule type" value="Genomic_DNA"/>
</dbReference>
<dbReference type="PANTHER" id="PTHR28441:SF2">
    <property type="entry name" value="PROTEIN FAM91A1"/>
    <property type="match status" value="1"/>
</dbReference>
<feature type="compositionally biased region" description="Low complexity" evidence="2">
    <location>
        <begin position="1214"/>
        <end position="1225"/>
    </location>
</feature>
<evidence type="ECO:0000256" key="2">
    <source>
        <dbReference type="SAM" id="MobiDB-lite"/>
    </source>
</evidence>
<dbReference type="Proteomes" id="UP000828236">
    <property type="component" value="Unassembled WGS sequence"/>
</dbReference>
<gene>
    <name evidence="5" type="ORF">HUG17_0826</name>
</gene>
<dbReference type="AlphaFoldDB" id="A0A9D4P701"/>
<dbReference type="InterPro" id="IPR039199">
    <property type="entry name" value="FAM91"/>
</dbReference>
<comment type="similarity">
    <text evidence="1">Belongs to the FAM91 family.</text>
</comment>
<organism evidence="5">
    <name type="scientific">Dermatophagoides farinae</name>
    <name type="common">American house dust mite</name>
    <dbReference type="NCBI Taxonomy" id="6954"/>
    <lineage>
        <taxon>Eukaryota</taxon>
        <taxon>Metazoa</taxon>
        <taxon>Ecdysozoa</taxon>
        <taxon>Arthropoda</taxon>
        <taxon>Chelicerata</taxon>
        <taxon>Arachnida</taxon>
        <taxon>Acari</taxon>
        <taxon>Acariformes</taxon>
        <taxon>Sarcoptiformes</taxon>
        <taxon>Astigmata</taxon>
        <taxon>Psoroptidia</taxon>
        <taxon>Analgoidea</taxon>
        <taxon>Pyroglyphidae</taxon>
        <taxon>Dermatophagoidinae</taxon>
        <taxon>Dermatophagoides</taxon>
    </lineage>
</organism>